<sequence length="169" mass="19014">MSIRAWTEALRAGSRWRLQGGELWPRGTQSPVHPSRPGETDKLATSWPETLCIPSSHPREGWAQSNPKYVYVGNDPVMKACMAITGPRQVIWQHHGSTRKILLDSLLPGLEHTPCQHQAVQQDQTEKEQKQPEERVAQQLRHTNKLMQVPGKQQAGGTMVWGDKTLGEL</sequence>
<evidence type="ECO:0000313" key="3">
    <source>
        <dbReference type="Proteomes" id="UP000050525"/>
    </source>
</evidence>
<feature type="region of interest" description="Disordered" evidence="1">
    <location>
        <begin position="21"/>
        <end position="43"/>
    </location>
</feature>
<protein>
    <submittedName>
        <fullName evidence="2">Uncharacterized protein</fullName>
    </submittedName>
</protein>
<dbReference type="EMBL" id="AKHW03002692">
    <property type="protein sequence ID" value="KYO37513.1"/>
    <property type="molecule type" value="Genomic_DNA"/>
</dbReference>
<organism evidence="2 3">
    <name type="scientific">Alligator mississippiensis</name>
    <name type="common">American alligator</name>
    <dbReference type="NCBI Taxonomy" id="8496"/>
    <lineage>
        <taxon>Eukaryota</taxon>
        <taxon>Metazoa</taxon>
        <taxon>Chordata</taxon>
        <taxon>Craniata</taxon>
        <taxon>Vertebrata</taxon>
        <taxon>Euteleostomi</taxon>
        <taxon>Archelosauria</taxon>
        <taxon>Archosauria</taxon>
        <taxon>Crocodylia</taxon>
        <taxon>Alligatoridae</taxon>
        <taxon>Alligatorinae</taxon>
        <taxon>Alligator</taxon>
    </lineage>
</organism>
<gene>
    <name evidence="2" type="ORF">Y1Q_0015251</name>
</gene>
<evidence type="ECO:0000313" key="2">
    <source>
        <dbReference type="EMBL" id="KYO37513.1"/>
    </source>
</evidence>
<name>A0A151NL40_ALLMI</name>
<dbReference type="Proteomes" id="UP000050525">
    <property type="component" value="Unassembled WGS sequence"/>
</dbReference>
<comment type="caution">
    <text evidence="2">The sequence shown here is derived from an EMBL/GenBank/DDBJ whole genome shotgun (WGS) entry which is preliminary data.</text>
</comment>
<accession>A0A151NL40</accession>
<keyword evidence="3" id="KW-1185">Reference proteome</keyword>
<evidence type="ECO:0000256" key="1">
    <source>
        <dbReference type="SAM" id="MobiDB-lite"/>
    </source>
</evidence>
<reference evidence="2 3" key="1">
    <citation type="journal article" date="2012" name="Genome Biol.">
        <title>Sequencing three crocodilian genomes to illuminate the evolution of archosaurs and amniotes.</title>
        <authorList>
            <person name="St John J.A."/>
            <person name="Braun E.L."/>
            <person name="Isberg S.R."/>
            <person name="Miles L.G."/>
            <person name="Chong A.Y."/>
            <person name="Gongora J."/>
            <person name="Dalzell P."/>
            <person name="Moran C."/>
            <person name="Bed'hom B."/>
            <person name="Abzhanov A."/>
            <person name="Burgess S.C."/>
            <person name="Cooksey A.M."/>
            <person name="Castoe T.A."/>
            <person name="Crawford N.G."/>
            <person name="Densmore L.D."/>
            <person name="Drew J.C."/>
            <person name="Edwards S.V."/>
            <person name="Faircloth B.C."/>
            <person name="Fujita M.K."/>
            <person name="Greenwold M.J."/>
            <person name="Hoffmann F.G."/>
            <person name="Howard J.M."/>
            <person name="Iguchi T."/>
            <person name="Janes D.E."/>
            <person name="Khan S.Y."/>
            <person name="Kohno S."/>
            <person name="de Koning A.J."/>
            <person name="Lance S.L."/>
            <person name="McCarthy F.M."/>
            <person name="McCormack J.E."/>
            <person name="Merchant M.E."/>
            <person name="Peterson D.G."/>
            <person name="Pollock D.D."/>
            <person name="Pourmand N."/>
            <person name="Raney B.J."/>
            <person name="Roessler K.A."/>
            <person name="Sanford J.R."/>
            <person name="Sawyer R.H."/>
            <person name="Schmidt C.J."/>
            <person name="Triplett E.W."/>
            <person name="Tuberville T.D."/>
            <person name="Venegas-Anaya M."/>
            <person name="Howard J.T."/>
            <person name="Jarvis E.D."/>
            <person name="Guillette L.J.Jr."/>
            <person name="Glenn T.C."/>
            <person name="Green R.E."/>
            <person name="Ray D.A."/>
        </authorList>
    </citation>
    <scope>NUCLEOTIDE SEQUENCE [LARGE SCALE GENOMIC DNA]</scope>
    <source>
        <strain evidence="2">KSC_2009_1</strain>
    </source>
</reference>
<dbReference type="AlphaFoldDB" id="A0A151NL40"/>
<proteinExistence type="predicted"/>